<name>A0A6S7F9B4_9BURK</name>
<organism evidence="2 3">
    <name type="scientific">Achromobacter insolitus</name>
    <dbReference type="NCBI Taxonomy" id="217204"/>
    <lineage>
        <taxon>Bacteria</taxon>
        <taxon>Pseudomonadati</taxon>
        <taxon>Pseudomonadota</taxon>
        <taxon>Betaproteobacteria</taxon>
        <taxon>Burkholderiales</taxon>
        <taxon>Alcaligenaceae</taxon>
        <taxon>Achromobacter</taxon>
    </lineage>
</organism>
<keyword evidence="3" id="KW-1185">Reference proteome</keyword>
<proteinExistence type="predicted"/>
<protein>
    <recommendedName>
        <fullName evidence="4">Ubiquitin-activating enzyme E1 FCCH domain-containing protein</fullName>
    </recommendedName>
</protein>
<reference evidence="2 3" key="1">
    <citation type="submission" date="2020-04" db="EMBL/GenBank/DDBJ databases">
        <authorList>
            <person name="De Canck E."/>
        </authorList>
    </citation>
    <scope>NUCLEOTIDE SEQUENCE [LARGE SCALE GENOMIC DNA]</scope>
    <source>
        <strain evidence="2 3">LMG 6000</strain>
    </source>
</reference>
<feature type="compositionally biased region" description="Basic and acidic residues" evidence="1">
    <location>
        <begin position="798"/>
        <end position="807"/>
    </location>
</feature>
<evidence type="ECO:0000256" key="1">
    <source>
        <dbReference type="SAM" id="MobiDB-lite"/>
    </source>
</evidence>
<dbReference type="Proteomes" id="UP000494183">
    <property type="component" value="Unassembled WGS sequence"/>
</dbReference>
<dbReference type="RefSeq" id="WP_175201650.1">
    <property type="nucleotide sequence ID" value="NZ_CADILH010000003.1"/>
</dbReference>
<dbReference type="EMBL" id="CADILH010000003">
    <property type="protein sequence ID" value="CAB3931642.1"/>
    <property type="molecule type" value="Genomic_DNA"/>
</dbReference>
<sequence length="863" mass="93612">MAKETPIQNTFDGGVLSPLLAGRTDLAKYFNGCAVLENFLPSVQGPLVRRGGTQYIFGTKDNAARSWLIRFQVSERVAYMLEFGHLYVRFYTGRGVLVSGGTPVEVATPYTAADLTAEDGTCNLRVVQSADTMYIFHRKYQTRKLLRLAADAFSLVLADFTEGPFGDVNANKAVTVVSNAEVGAVTLTASAAIFLPGHVGTLFYLETADLSAVKPWGVYQEVQVGTRRRVENRVYQCTAVGPVNSEGPPVTGNQTPIHTEGRAWDGDGQPVENDQRGSIGVEWEFLHAGYGIVRIEAYLDGQHVTGTIIKRLPTELQPGGGSSTTITPYPISTITPTDPASSRVFVSASGHPFANLDPVVITGTNFKDADGIASDTNRDGAYVVRNRSASGYEIDASFPSGGSFAYDPLATGMATRTVTTSYPSHTPSWKWAFSLFSDVEGWPEHGAFWRQRLVLMAGRVGAMSVTSDFENFAAKSPGGEQETDSAIVFRLNARQINRAVWLVESDNLIIGTDGDEWIVGPIQANQALGPANVRAERRTAYGSRSIQPVEVGGRVLFVQASGRKLRDYEYSYDTNNYASSDTTKLASNALQSGVVDLAYQQEPDSIIWAARADGLLVGCTYDQEAGRSDVYAWHPHPMVNGDVESVETMPAPDGSADDLWMIVRRVVNGQTVRYVEILRAPLKDEEAQAEAFYVDSGLTYRGSTTDQVTKLEHLEGQEVDILTNGAAHPRRTVIGGRVELQFPAEIIHVGIPTSCAVATMSLEAGSANGTAQGKLKRVTNLIVRLYRSLGGNVGPSRAKTDTLDFRRPSQPMGVAPPLFTGDVEPKAWPGGYERSAQLWYTNYQPLPVTLVALMPVVSTSDDR</sequence>
<evidence type="ECO:0008006" key="4">
    <source>
        <dbReference type="Google" id="ProtNLM"/>
    </source>
</evidence>
<evidence type="ECO:0000313" key="2">
    <source>
        <dbReference type="EMBL" id="CAB3931642.1"/>
    </source>
</evidence>
<dbReference type="AlphaFoldDB" id="A0A6S7F9B4"/>
<feature type="region of interest" description="Disordered" evidence="1">
    <location>
        <begin position="797"/>
        <end position="820"/>
    </location>
</feature>
<evidence type="ECO:0000313" key="3">
    <source>
        <dbReference type="Proteomes" id="UP000494183"/>
    </source>
</evidence>
<gene>
    <name evidence="2" type="ORF">LMG6000_02256</name>
</gene>
<accession>A0A6S7F9B4</accession>